<feature type="compositionally biased region" description="Polar residues" evidence="2">
    <location>
        <begin position="570"/>
        <end position="585"/>
    </location>
</feature>
<feature type="compositionally biased region" description="Polar residues" evidence="2">
    <location>
        <begin position="464"/>
        <end position="485"/>
    </location>
</feature>
<feature type="transmembrane region" description="Helical" evidence="3">
    <location>
        <begin position="195"/>
        <end position="222"/>
    </location>
</feature>
<feature type="transmembrane region" description="Helical" evidence="3">
    <location>
        <begin position="116"/>
        <end position="135"/>
    </location>
</feature>
<dbReference type="PANTHER" id="PTHR13037:SF24">
    <property type="entry name" value="POLYCOMB PROTEIN PCL-RELATED"/>
    <property type="match status" value="1"/>
</dbReference>
<keyword evidence="1" id="KW-0945">Host-virus interaction</keyword>
<feature type="transmembrane region" description="Helical" evidence="3">
    <location>
        <begin position="46"/>
        <end position="68"/>
    </location>
</feature>
<feature type="region of interest" description="Disordered" evidence="2">
    <location>
        <begin position="431"/>
        <end position="539"/>
    </location>
</feature>
<name>A0AAN6VTA9_9PEZI</name>
<feature type="transmembrane region" description="Helical" evidence="3">
    <location>
        <begin position="12"/>
        <end position="34"/>
    </location>
</feature>
<evidence type="ECO:0000313" key="4">
    <source>
        <dbReference type="EMBL" id="KAK4157030.1"/>
    </source>
</evidence>
<sequence>MAVEGATQALIAAFFFGIVLNAASAALVLYLRGYGLAAVFRDSQRLVLVLFLLSAALWAQIDFIAILLDITTSPTPCQISLIFSSIFDQFARFSIEQFLLWALNTDNGGKLSVTQLIPQVLVLARFLAGAVFIGFTRPQTDTFCVATTSAMPVGITVTALDGAIVLLLIIRAYSARGVAKDNREGKGVDSDRARALLSVLLGLAFWTGNPLVFVASGAGTLLTSRATDSRQPEAPSPRRINISRDISTSDTDYPPSRFEDLKEAALRSSTTFVNPREAPRVKDETSVKYYPFGMETAFHNEPMPPLPASIIPASELARRLDRSASHKKHVFDFGKGKITIGHPVLQDNVGQNPLSKIAVMDLKEAAMADRERRAKMHEDERVAVGRSAGPLMGMAPEEVLKRGVSLKRKEVASVSIRESVFPGALHHEDVAVGSSTSAQLSPGGEETRRRSPRQSLQEELVQPRQASPVQARSASPQNLPLTTQKPLLIPNIRPSRMLPAEPKAPPPEPTKTPLQRRPTIGLPSNPRARGVQVAEEHGSQHRTILFVNNIEYDDPLAVEAIIKTAGYTATKQAPTAETPRTSRSVVNRPRPIPRKVSDESAQSSPALAHRRSKSGGSLIGRKSLLAPSPGSPTRLPPLPTLPRSATVAARPQPNDTKSMTFDEKVTLLFPTPPSANAAKRRSPVPNVPLIPASYLDADSSPSEPLDRNHSNRTTRTSVRTESVLQVDEISWKQGNAVVNTADAASSSWLRAFGDNKKRRSSPVIPAAVVRASAWTETTYDRSEDDATNWSQVNSPELAVSVPVAQRLGLPLSIRMPAHQDMRGSQLFFADNRSRETLPIMLDTSTVQQADFQEPPVPEVEVGATPELPTWHRRVGDRCPTFSNRKEKTKSKSRKMAPPAPLSLNTIASTKILAIQVEPSPLESPEQAIRQIQAQLKKLEELDHASPQSATRRIALLEDLEREMGQQADHWLEIKHDMGRDSLSSMQTTSPSRQSSRRESVASTVHVARESLRQSIGAERRASRNSRLRVGGNPPKVPDATVRNSVSPHLSNWQKRLTEAQMDYVDARLLRRTSNVNLLQLSRAQLASPTPPDSDDSSEAEASPFPSSPEEIQVEQFLEEAHPNSLSLWTQAPKDSASPTGFLWAPVLKPVPGIETRLPAPPAQPLVRVPSKTTAPSQKPPRPVTQRPPRRSKRVTLLPDIIENPEPLPDKRGTLGIFQFPWGEKSNTASMQPRPSVYMAMPGTMTTGGPSLGAAADSRSTQFEQTEYSSSFFDDYDDEVEMDSDEEGSDDGFDDSTLWEIASLLKTDSVPSRDSLLPTPSESVVGDYIDELTSDEEGLSSREQSIVIGLAEPRELFFEQQRDSATLENATLSMLEDALESETPPKPAVRIGLPANPRAALQVSRAVASEAAPAPEMSRMARDTAEVQGAENAQKQGSTGLWYPPNRADETSSRRGFQADKPSRRGGLFVPGSNRSGYRGTSEEPAAKYMSRKPRPTERKPLDGLASTDLWASADVAKQTARNWIKHQESRKTPARHYQRPQVSREDWKSALKEAIAASYPHTGKVKRVTASPAEWNAALQEAISLSARHPAFDSPTRHPVFAASSLVTRSEWPHPAAAGYTNDVSAAVHPIFSEEGEQQEEEVPAFPVQQQETSPWQQGVNNSHNSAIQAQIEALEQERLFVERAAKEEYLRRTTALPPTVMMVVEVEEEAMLAGGGDTTVQDLQRRLSQRIRQSLVFSPSPAPPLPLAVTMIKPELLAAVSRSGSTKKSKTSAQIELSGGALLWTAQTSSSSSSSSTGMWSAASVRLSSAGLSRAAEEDAEVAVQRARRRRVMQKLQRRQEILAQIAAVEAGMNPFVDFAGMGMWVGSSKGGVVVEEGRDWLHSVCVVKKVTRGVRGCWGWSQARSGDALLIFLWEY</sequence>
<feature type="compositionally biased region" description="Low complexity" evidence="2">
    <location>
        <begin position="1099"/>
        <end position="1109"/>
    </location>
</feature>
<dbReference type="PANTHER" id="PTHR13037">
    <property type="entry name" value="FORMIN"/>
    <property type="match status" value="1"/>
</dbReference>
<proteinExistence type="predicted"/>
<keyword evidence="3" id="KW-1133">Transmembrane helix</keyword>
<feature type="region of interest" description="Disordered" evidence="2">
    <location>
        <begin position="977"/>
        <end position="1046"/>
    </location>
</feature>
<accession>A0AAN6VTA9</accession>
<feature type="region of interest" description="Disordered" evidence="2">
    <location>
        <begin position="225"/>
        <end position="254"/>
    </location>
</feature>
<feature type="transmembrane region" description="Helical" evidence="3">
    <location>
        <begin position="155"/>
        <end position="174"/>
    </location>
</feature>
<feature type="region of interest" description="Disordered" evidence="2">
    <location>
        <begin position="878"/>
        <end position="900"/>
    </location>
</feature>
<feature type="region of interest" description="Disordered" evidence="2">
    <location>
        <begin position="695"/>
        <end position="719"/>
    </location>
</feature>
<evidence type="ECO:0000256" key="2">
    <source>
        <dbReference type="SAM" id="MobiDB-lite"/>
    </source>
</evidence>
<reference evidence="4" key="2">
    <citation type="submission" date="2023-05" db="EMBL/GenBank/DDBJ databases">
        <authorList>
            <consortium name="Lawrence Berkeley National Laboratory"/>
            <person name="Steindorff A."/>
            <person name="Hensen N."/>
            <person name="Bonometti L."/>
            <person name="Westerberg I."/>
            <person name="Brannstrom I.O."/>
            <person name="Guillou S."/>
            <person name="Cros-Aarteil S."/>
            <person name="Calhoun S."/>
            <person name="Haridas S."/>
            <person name="Kuo A."/>
            <person name="Mondo S."/>
            <person name="Pangilinan J."/>
            <person name="Riley R."/>
            <person name="Labutti K."/>
            <person name="Andreopoulos B."/>
            <person name="Lipzen A."/>
            <person name="Chen C."/>
            <person name="Yanf M."/>
            <person name="Daum C."/>
            <person name="Ng V."/>
            <person name="Clum A."/>
            <person name="Ohm R."/>
            <person name="Martin F."/>
            <person name="Silar P."/>
            <person name="Natvig D."/>
            <person name="Lalanne C."/>
            <person name="Gautier V."/>
            <person name="Ament-Velasquez S.L."/>
            <person name="Kruys A."/>
            <person name="Hutchinson M.I."/>
            <person name="Powell A.J."/>
            <person name="Barry K."/>
            <person name="Miller A.N."/>
            <person name="Grigoriev I.V."/>
            <person name="Debuchy R."/>
            <person name="Gladieux P."/>
            <person name="Thoren M.H."/>
            <person name="Johannesson H."/>
        </authorList>
    </citation>
    <scope>NUCLEOTIDE SEQUENCE</scope>
    <source>
        <strain evidence="4">CBS 538.74</strain>
    </source>
</reference>
<keyword evidence="5" id="KW-1185">Reference proteome</keyword>
<feature type="region of interest" description="Disordered" evidence="2">
    <location>
        <begin position="1526"/>
        <end position="1545"/>
    </location>
</feature>
<protein>
    <submittedName>
        <fullName evidence="4">Uncharacterized protein</fullName>
    </submittedName>
</protein>
<gene>
    <name evidence="4" type="ORF">C8A00DRAFT_40513</name>
</gene>
<feature type="region of interest" description="Disordered" evidence="2">
    <location>
        <begin position="1081"/>
        <end position="1109"/>
    </location>
</feature>
<organism evidence="4 5">
    <name type="scientific">Chaetomidium leptoderma</name>
    <dbReference type="NCBI Taxonomy" id="669021"/>
    <lineage>
        <taxon>Eukaryota</taxon>
        <taxon>Fungi</taxon>
        <taxon>Dikarya</taxon>
        <taxon>Ascomycota</taxon>
        <taxon>Pezizomycotina</taxon>
        <taxon>Sordariomycetes</taxon>
        <taxon>Sordariomycetidae</taxon>
        <taxon>Sordariales</taxon>
        <taxon>Chaetomiaceae</taxon>
        <taxon>Chaetomidium</taxon>
    </lineage>
</organism>
<comment type="caution">
    <text evidence="4">The sequence shown here is derived from an EMBL/GenBank/DDBJ whole genome shotgun (WGS) entry which is preliminary data.</text>
</comment>
<feature type="region of interest" description="Disordered" evidence="2">
    <location>
        <begin position="1154"/>
        <end position="1193"/>
    </location>
</feature>
<feature type="region of interest" description="Disordered" evidence="2">
    <location>
        <begin position="570"/>
        <end position="661"/>
    </location>
</feature>
<reference evidence="4" key="1">
    <citation type="journal article" date="2023" name="Mol. Phylogenet. Evol.">
        <title>Genome-scale phylogeny and comparative genomics of the fungal order Sordariales.</title>
        <authorList>
            <person name="Hensen N."/>
            <person name="Bonometti L."/>
            <person name="Westerberg I."/>
            <person name="Brannstrom I.O."/>
            <person name="Guillou S."/>
            <person name="Cros-Aarteil S."/>
            <person name="Calhoun S."/>
            <person name="Haridas S."/>
            <person name="Kuo A."/>
            <person name="Mondo S."/>
            <person name="Pangilinan J."/>
            <person name="Riley R."/>
            <person name="LaButti K."/>
            <person name="Andreopoulos B."/>
            <person name="Lipzen A."/>
            <person name="Chen C."/>
            <person name="Yan M."/>
            <person name="Daum C."/>
            <person name="Ng V."/>
            <person name="Clum A."/>
            <person name="Steindorff A."/>
            <person name="Ohm R.A."/>
            <person name="Martin F."/>
            <person name="Silar P."/>
            <person name="Natvig D.O."/>
            <person name="Lalanne C."/>
            <person name="Gautier V."/>
            <person name="Ament-Velasquez S.L."/>
            <person name="Kruys A."/>
            <person name="Hutchinson M.I."/>
            <person name="Powell A.J."/>
            <person name="Barry K."/>
            <person name="Miller A.N."/>
            <person name="Grigoriev I.V."/>
            <person name="Debuchy R."/>
            <person name="Gladieux P."/>
            <person name="Hiltunen Thoren M."/>
            <person name="Johannesson H."/>
        </authorList>
    </citation>
    <scope>NUCLEOTIDE SEQUENCE</scope>
    <source>
        <strain evidence="4">CBS 538.74</strain>
    </source>
</reference>
<feature type="compositionally biased region" description="Basic and acidic residues" evidence="2">
    <location>
        <begin position="1446"/>
        <end position="1462"/>
    </location>
</feature>
<feature type="compositionally biased region" description="Basic and acidic residues" evidence="2">
    <location>
        <begin position="1006"/>
        <end position="1021"/>
    </location>
</feature>
<feature type="compositionally biased region" description="Low complexity" evidence="2">
    <location>
        <begin position="983"/>
        <end position="993"/>
    </location>
</feature>
<evidence type="ECO:0000313" key="5">
    <source>
        <dbReference type="Proteomes" id="UP001302745"/>
    </source>
</evidence>
<evidence type="ECO:0000256" key="3">
    <source>
        <dbReference type="SAM" id="Phobius"/>
    </source>
</evidence>
<feature type="region of interest" description="Disordered" evidence="2">
    <location>
        <begin position="1405"/>
        <end position="1502"/>
    </location>
</feature>
<keyword evidence="3" id="KW-0812">Transmembrane</keyword>
<dbReference type="EMBL" id="MU856856">
    <property type="protein sequence ID" value="KAK4157030.1"/>
    <property type="molecule type" value="Genomic_DNA"/>
</dbReference>
<dbReference type="Proteomes" id="UP001302745">
    <property type="component" value="Unassembled WGS sequence"/>
</dbReference>
<evidence type="ECO:0000256" key="1">
    <source>
        <dbReference type="ARBA" id="ARBA00022581"/>
    </source>
</evidence>
<keyword evidence="3" id="KW-0472">Membrane</keyword>